<accession>C4ZG96</accession>
<dbReference type="AlphaFoldDB" id="C4ZG96"/>
<gene>
    <name evidence="1" type="ordered locus">EUBREC_2571</name>
</gene>
<organism evidence="1 2">
    <name type="scientific">Agathobacter rectalis (strain ATCC 33656 / DSM 3377 / JCM 17463 / KCTC 5835 / VPI 0990)</name>
    <name type="common">Eubacterium rectale</name>
    <dbReference type="NCBI Taxonomy" id="515619"/>
    <lineage>
        <taxon>Bacteria</taxon>
        <taxon>Bacillati</taxon>
        <taxon>Bacillota</taxon>
        <taxon>Clostridia</taxon>
        <taxon>Lachnospirales</taxon>
        <taxon>Lachnospiraceae</taxon>
        <taxon>Agathobacter</taxon>
    </lineage>
</organism>
<dbReference type="PaxDb" id="515619-EUBREC_2571"/>
<dbReference type="Proteomes" id="UP000001477">
    <property type="component" value="Chromosome"/>
</dbReference>
<dbReference type="HOGENOM" id="CLU_2632784_0_0_9"/>
<evidence type="ECO:0000313" key="2">
    <source>
        <dbReference type="Proteomes" id="UP000001477"/>
    </source>
</evidence>
<dbReference type="EMBL" id="CP001107">
    <property type="protein sequence ID" value="ACR76302.1"/>
    <property type="molecule type" value="Genomic_DNA"/>
</dbReference>
<proteinExistence type="predicted"/>
<dbReference type="KEGG" id="ere:EUBREC_2571"/>
<evidence type="ECO:0000313" key="1">
    <source>
        <dbReference type="EMBL" id="ACR76302.1"/>
    </source>
</evidence>
<protein>
    <submittedName>
        <fullName evidence="1">Uncharacterized protein</fullName>
    </submittedName>
</protein>
<sequence length="77" mass="8652">MLVLTCGSDGTVLSAFMWEAPILRCFPLDTLYSPEGMQCVLKKIMNCHEVPYSLITKMPRHIHNLSVHGLGADFIIF</sequence>
<name>C4ZG96_AGARV</name>
<reference evidence="1 2" key="1">
    <citation type="journal article" date="2009" name="Proc. Natl. Acad. Sci. U.S.A.">
        <title>Characterizing a model human gut microbiota composed of members of its two dominant bacterial phyla.</title>
        <authorList>
            <person name="Mahowald M.A."/>
            <person name="Rey F.E."/>
            <person name="Seedorf H."/>
            <person name="Turnbaugh P.J."/>
            <person name="Fulton R.S."/>
            <person name="Wollam A."/>
            <person name="Shah N."/>
            <person name="Wang C."/>
            <person name="Magrini V."/>
            <person name="Wilson R.K."/>
            <person name="Cantarel B.L."/>
            <person name="Coutinho P.M."/>
            <person name="Henrissat B."/>
            <person name="Crock L.W."/>
            <person name="Russell A."/>
            <person name="Verberkmoes N.C."/>
            <person name="Hettich R.L."/>
            <person name="Gordon J.I."/>
        </authorList>
    </citation>
    <scope>NUCLEOTIDE SEQUENCE [LARGE SCALE GENOMIC DNA]</scope>
    <source>
        <strain evidence="2">ATCC 33656 / DSM 3377 / JCM 17463 / KCTC 5835 / LMG 30912 / VPI 0990</strain>
    </source>
</reference>